<protein>
    <submittedName>
        <fullName evidence="1">Uncharacterized protein</fullName>
    </submittedName>
</protein>
<dbReference type="Proteomes" id="UP000242525">
    <property type="component" value="Unassembled WGS sequence"/>
</dbReference>
<gene>
    <name evidence="1" type="ORF">BN980_GECA20s00675g</name>
</gene>
<reference evidence="1" key="1">
    <citation type="submission" date="2014-03" db="EMBL/GenBank/DDBJ databases">
        <authorList>
            <person name="Casaregola S."/>
        </authorList>
    </citation>
    <scope>NUCLEOTIDE SEQUENCE [LARGE SCALE GENOMIC DNA]</scope>
    <source>
        <strain evidence="1">CLIB 918</strain>
    </source>
</reference>
<comment type="caution">
    <text evidence="1">The sequence shown here is derived from an EMBL/GenBank/DDBJ whole genome shotgun (WGS) entry which is preliminary data.</text>
</comment>
<proteinExistence type="predicted"/>
<evidence type="ECO:0000313" key="1">
    <source>
        <dbReference type="EMBL" id="CDO57294.1"/>
    </source>
</evidence>
<accession>A0A0J9XJ21</accession>
<dbReference type="AlphaFoldDB" id="A0A0J9XJ21"/>
<dbReference type="EMBL" id="CCBN010000020">
    <property type="protein sequence ID" value="CDO57294.1"/>
    <property type="molecule type" value="Genomic_DNA"/>
</dbReference>
<dbReference type="SUPFAM" id="SSF52047">
    <property type="entry name" value="RNI-like"/>
    <property type="match status" value="1"/>
</dbReference>
<sequence length="341" mass="39819">MISRLDHPVNSKVIGRSTTTYKELKILLWCFSKEDIINQVGFLQIYFCSKYVKCKELEALLKLLDLDRLFMLNIHGELVNRDLAPLLIENNPRLRMIYCLDFKVLHVNFPDSIEFLKIGSGPFFSKLNIPLSQLFTRLVELDIAFHSRIDQNYITSKYLHLPTLKTLKVSRKVSKNINLICCFLKCNPTVTTFSLYQNGHYENFKSIYRYLSNVKVLDISYQNQFEMVQTIKLNIESLLDMILKKASSLEMIFIHRSKKTESVSFGTVAAKLAYEYEQNTKHPRYLYIYTDRGGVNKLGKRNLVSKFFKRDRSKLSPYNPVVKKLYNIDSVMLGDKVDEGR</sequence>
<evidence type="ECO:0000313" key="2">
    <source>
        <dbReference type="Proteomes" id="UP000242525"/>
    </source>
</evidence>
<organism evidence="1 2">
    <name type="scientific">Geotrichum candidum</name>
    <name type="common">Oospora lactis</name>
    <name type="synonym">Dipodascus geotrichum</name>
    <dbReference type="NCBI Taxonomy" id="1173061"/>
    <lineage>
        <taxon>Eukaryota</taxon>
        <taxon>Fungi</taxon>
        <taxon>Dikarya</taxon>
        <taxon>Ascomycota</taxon>
        <taxon>Saccharomycotina</taxon>
        <taxon>Dipodascomycetes</taxon>
        <taxon>Dipodascales</taxon>
        <taxon>Dipodascaceae</taxon>
        <taxon>Geotrichum</taxon>
    </lineage>
</organism>
<keyword evidence="2" id="KW-1185">Reference proteome</keyword>
<name>A0A0J9XJ21_GEOCN</name>